<dbReference type="STRING" id="1391654.AKJ09_00226"/>
<protein>
    <recommendedName>
        <fullName evidence="3">TIGR02453 family protein</fullName>
    </recommendedName>
</protein>
<name>A0A0K1PJ66_9BACT</name>
<dbReference type="OrthoDB" id="9794241at2"/>
<dbReference type="PIRSF" id="PIRSF028451">
    <property type="entry name" value="UCP028451"/>
    <property type="match status" value="1"/>
</dbReference>
<dbReference type="InterPro" id="IPR015996">
    <property type="entry name" value="UCP028451"/>
</dbReference>
<gene>
    <name evidence="1" type="ORF">AKJ09_00226</name>
</gene>
<dbReference type="PANTHER" id="PTHR36452">
    <property type="entry name" value="CHROMOSOME 12, WHOLE GENOME SHOTGUN SEQUENCE"/>
    <property type="match status" value="1"/>
</dbReference>
<organism evidence="1 2">
    <name type="scientific">Labilithrix luteola</name>
    <dbReference type="NCBI Taxonomy" id="1391654"/>
    <lineage>
        <taxon>Bacteria</taxon>
        <taxon>Pseudomonadati</taxon>
        <taxon>Myxococcota</taxon>
        <taxon>Polyangia</taxon>
        <taxon>Polyangiales</taxon>
        <taxon>Labilitrichaceae</taxon>
        <taxon>Labilithrix</taxon>
    </lineage>
</organism>
<dbReference type="PATRIC" id="fig|1391654.3.peg.240"/>
<dbReference type="EMBL" id="CP012333">
    <property type="protein sequence ID" value="AKU93562.1"/>
    <property type="molecule type" value="Genomic_DNA"/>
</dbReference>
<dbReference type="InterPro" id="IPR012808">
    <property type="entry name" value="CHP02453"/>
</dbReference>
<dbReference type="RefSeq" id="WP_146645249.1">
    <property type="nucleotide sequence ID" value="NZ_CP012333.1"/>
</dbReference>
<dbReference type="Pfam" id="PF09365">
    <property type="entry name" value="DUF2461"/>
    <property type="match status" value="1"/>
</dbReference>
<reference evidence="1 2" key="1">
    <citation type="submission" date="2015-08" db="EMBL/GenBank/DDBJ databases">
        <authorList>
            <person name="Babu N.S."/>
            <person name="Beckwith C.J."/>
            <person name="Beseler K.G."/>
            <person name="Brison A."/>
            <person name="Carone J.V."/>
            <person name="Caskin T.P."/>
            <person name="Diamond M."/>
            <person name="Durham M.E."/>
            <person name="Foxe J.M."/>
            <person name="Go M."/>
            <person name="Henderson B.A."/>
            <person name="Jones I.B."/>
            <person name="McGettigan J.A."/>
            <person name="Micheletti S.J."/>
            <person name="Nasrallah M.E."/>
            <person name="Ortiz D."/>
            <person name="Piller C.R."/>
            <person name="Privatt S.R."/>
            <person name="Schneider S.L."/>
            <person name="Sharp S."/>
            <person name="Smith T.C."/>
            <person name="Stanton J.D."/>
            <person name="Ullery H.E."/>
            <person name="Wilson R.J."/>
            <person name="Serrano M.G."/>
            <person name="Buck G."/>
            <person name="Lee V."/>
            <person name="Wang Y."/>
            <person name="Carvalho R."/>
            <person name="Voegtly L."/>
            <person name="Shi R."/>
            <person name="Duckworth R."/>
            <person name="Johnson A."/>
            <person name="Loviza R."/>
            <person name="Walstead R."/>
            <person name="Shah Z."/>
            <person name="Kiflezghi M."/>
            <person name="Wade K."/>
            <person name="Ball S.L."/>
            <person name="Bradley K.W."/>
            <person name="Asai D.J."/>
            <person name="Bowman C.A."/>
            <person name="Russell D.A."/>
            <person name="Pope W.H."/>
            <person name="Jacobs-Sera D."/>
            <person name="Hendrix R.W."/>
            <person name="Hatfull G.F."/>
        </authorList>
    </citation>
    <scope>NUCLEOTIDE SEQUENCE [LARGE SCALE GENOMIC DNA]</scope>
    <source>
        <strain evidence="1 2">DSM 27648</strain>
    </source>
</reference>
<evidence type="ECO:0008006" key="3">
    <source>
        <dbReference type="Google" id="ProtNLM"/>
    </source>
</evidence>
<dbReference type="NCBIfam" id="TIGR02453">
    <property type="entry name" value="TIGR02453 family protein"/>
    <property type="match status" value="1"/>
</dbReference>
<dbReference type="PANTHER" id="PTHR36452:SF1">
    <property type="entry name" value="DUF2461 DOMAIN-CONTAINING PROTEIN"/>
    <property type="match status" value="1"/>
</dbReference>
<accession>A0A0K1PJ66</accession>
<sequence>MSKFDGFADAGGKFFKALAKHNDREWFAAHKQEFEEGWNAPMKLLLGEVRDAIDRSFAHCDLGEPKVFRIFRDVRFSKDKSPYKTNIGGVIPLQRTGKSVTDVPMALYFQVGATETFAAAGHYMMGPESLARYRAAIDDNARGKELEKLLAKLDKKGFPARSYESVKRVPKGYEPDHPREDLIRRKGLVVMFPALPKGILTSSKLTKRLADGCKAAAPFVEWLVFATA</sequence>
<dbReference type="KEGG" id="llu:AKJ09_00226"/>
<keyword evidence="2" id="KW-1185">Reference proteome</keyword>
<dbReference type="Proteomes" id="UP000064967">
    <property type="component" value="Chromosome"/>
</dbReference>
<evidence type="ECO:0000313" key="2">
    <source>
        <dbReference type="Proteomes" id="UP000064967"/>
    </source>
</evidence>
<dbReference type="AlphaFoldDB" id="A0A0K1PJ66"/>
<proteinExistence type="predicted"/>
<evidence type="ECO:0000313" key="1">
    <source>
        <dbReference type="EMBL" id="AKU93562.1"/>
    </source>
</evidence>